<proteinExistence type="predicted"/>
<protein>
    <recommendedName>
        <fullName evidence="2">DUF4174 domain-containing protein</fullName>
    </recommendedName>
</protein>
<accession>A0A0F9W435</accession>
<evidence type="ECO:0000313" key="1">
    <source>
        <dbReference type="EMBL" id="KKO06993.1"/>
    </source>
</evidence>
<evidence type="ECO:0008006" key="2">
    <source>
        <dbReference type="Google" id="ProtNLM"/>
    </source>
</evidence>
<comment type="caution">
    <text evidence="1">The sequence shown here is derived from an EMBL/GenBank/DDBJ whole genome shotgun (WGS) entry which is preliminary data.</text>
</comment>
<sequence>MSQSRTVSKSASSRVVKLLVTLTCLAVVGLVLWQLLPRSTFSSDLSQLGQGKPALVMLREIHVMGGERTLAQMESLYPTWQDQMTFLLVHTGHPDGVAFAQTHNIGDGSLVLFDSSGQALATMGRPESVEDLRRFISVNLNPGS</sequence>
<reference evidence="1" key="1">
    <citation type="journal article" date="2015" name="Nature">
        <title>Complex archaea that bridge the gap between prokaryotes and eukaryotes.</title>
        <authorList>
            <person name="Spang A."/>
            <person name="Saw J.H."/>
            <person name="Jorgensen S.L."/>
            <person name="Zaremba-Niedzwiedzka K."/>
            <person name="Martijn J."/>
            <person name="Lind A.E."/>
            <person name="van Eijk R."/>
            <person name="Schleper C."/>
            <person name="Guy L."/>
            <person name="Ettema T.J."/>
        </authorList>
    </citation>
    <scope>NUCLEOTIDE SEQUENCE</scope>
</reference>
<gene>
    <name evidence="1" type="ORF">LCGC14_0061790</name>
</gene>
<dbReference type="AlphaFoldDB" id="A0A0F9W435"/>
<dbReference type="EMBL" id="LAZR01000014">
    <property type="protein sequence ID" value="KKO06993.1"/>
    <property type="molecule type" value="Genomic_DNA"/>
</dbReference>
<name>A0A0F9W435_9ZZZZ</name>
<organism evidence="1">
    <name type="scientific">marine sediment metagenome</name>
    <dbReference type="NCBI Taxonomy" id="412755"/>
    <lineage>
        <taxon>unclassified sequences</taxon>
        <taxon>metagenomes</taxon>
        <taxon>ecological metagenomes</taxon>
    </lineage>
</organism>